<feature type="chain" id="PRO_5045400497" evidence="2">
    <location>
        <begin position="31"/>
        <end position="126"/>
    </location>
</feature>
<gene>
    <name evidence="3" type="ORF">H6G83_22755</name>
</gene>
<evidence type="ECO:0000256" key="1">
    <source>
        <dbReference type="SAM" id="MobiDB-lite"/>
    </source>
</evidence>
<sequence length="126" mass="13655">MKKLFLPTRLLVGLAGISVASLLTVQPSFAQLGTVDAGGNNDTQNNNIDFNSGNFNMFDLIHRANFGNSTFDPNRQNEAIDDAAKAFRERQNRATNNQQQGQILLVPQNTTQPAANPSNLSVPGNN</sequence>
<evidence type="ECO:0000313" key="3">
    <source>
        <dbReference type="EMBL" id="MBD2503388.1"/>
    </source>
</evidence>
<feature type="signal peptide" evidence="2">
    <location>
        <begin position="1"/>
        <end position="30"/>
    </location>
</feature>
<comment type="caution">
    <text evidence="3">The sequence shown here is derived from an EMBL/GenBank/DDBJ whole genome shotgun (WGS) entry which is preliminary data.</text>
</comment>
<evidence type="ECO:0000313" key="4">
    <source>
        <dbReference type="Proteomes" id="UP000661112"/>
    </source>
</evidence>
<proteinExistence type="predicted"/>
<protein>
    <submittedName>
        <fullName evidence="3">Uncharacterized protein</fullName>
    </submittedName>
</protein>
<dbReference type="EMBL" id="JACJSG010000034">
    <property type="protein sequence ID" value="MBD2503388.1"/>
    <property type="molecule type" value="Genomic_DNA"/>
</dbReference>
<feature type="compositionally biased region" description="Polar residues" evidence="1">
    <location>
        <begin position="93"/>
        <end position="126"/>
    </location>
</feature>
<evidence type="ECO:0000256" key="2">
    <source>
        <dbReference type="SAM" id="SignalP"/>
    </source>
</evidence>
<feature type="region of interest" description="Disordered" evidence="1">
    <location>
        <begin position="90"/>
        <end position="126"/>
    </location>
</feature>
<name>A0ABR8D869_9NOST</name>
<keyword evidence="2" id="KW-0732">Signal</keyword>
<dbReference type="RefSeq" id="WP_190476244.1">
    <property type="nucleotide sequence ID" value="NZ_JACJSG010000034.1"/>
</dbReference>
<accession>A0ABR8D869</accession>
<organism evidence="3 4">
    <name type="scientific">Anabaena azotica FACHB-119</name>
    <dbReference type="NCBI Taxonomy" id="947527"/>
    <lineage>
        <taxon>Bacteria</taxon>
        <taxon>Bacillati</taxon>
        <taxon>Cyanobacteriota</taxon>
        <taxon>Cyanophyceae</taxon>
        <taxon>Nostocales</taxon>
        <taxon>Nostocaceae</taxon>
        <taxon>Anabaena</taxon>
        <taxon>Anabaena azotica</taxon>
    </lineage>
</organism>
<dbReference type="Proteomes" id="UP000661112">
    <property type="component" value="Unassembled WGS sequence"/>
</dbReference>
<keyword evidence="4" id="KW-1185">Reference proteome</keyword>
<reference evidence="3 4" key="1">
    <citation type="journal article" date="2020" name="ISME J.">
        <title>Comparative genomics reveals insights into cyanobacterial evolution and habitat adaptation.</title>
        <authorList>
            <person name="Chen M.Y."/>
            <person name="Teng W.K."/>
            <person name="Zhao L."/>
            <person name="Hu C.X."/>
            <person name="Zhou Y.K."/>
            <person name="Han B.P."/>
            <person name="Song L.R."/>
            <person name="Shu W.S."/>
        </authorList>
    </citation>
    <scope>NUCLEOTIDE SEQUENCE [LARGE SCALE GENOMIC DNA]</scope>
    <source>
        <strain evidence="3 4">FACHB-119</strain>
    </source>
</reference>